<keyword evidence="6 7" id="KW-0175">Coiled coil</keyword>
<dbReference type="FunCoup" id="A0A090LZE4">
    <property type="interactions" value="1773"/>
</dbReference>
<reference evidence="10" key="1">
    <citation type="journal article" date="2006" name="Proc. Natl. Acad. Sci. U.S.A.">
        <title>Genome analysis of the smallest free-living eukaryote Ostreococcus tauri unveils many unique features.</title>
        <authorList>
            <person name="Derelle E."/>
            <person name="Ferraz C."/>
            <person name="Rombauts S."/>
            <person name="Rouze P."/>
            <person name="Worden A.Z."/>
            <person name="Robbens S."/>
            <person name="Partensky F."/>
            <person name="Degroeve S."/>
            <person name="Echeynie S."/>
            <person name="Cooke R."/>
            <person name="Saeys Y."/>
            <person name="Wuyts J."/>
            <person name="Jabbari K."/>
            <person name="Bowler C."/>
            <person name="Panaud O."/>
            <person name="Piegu B."/>
            <person name="Ball S.G."/>
            <person name="Ral J.-P."/>
            <person name="Bouget F.-Y."/>
            <person name="Piganeau G."/>
            <person name="De Baets B."/>
            <person name="Picard A."/>
            <person name="Delseny M."/>
            <person name="Demaille J."/>
            <person name="Van de Peer Y."/>
            <person name="Moreau H."/>
        </authorList>
    </citation>
    <scope>NUCLEOTIDE SEQUENCE [LARGE SCALE GENOMIC DNA]</scope>
    <source>
        <strain evidence="10">OTTH 0595 / CCAP 157/2 / RCC745</strain>
    </source>
</reference>
<keyword evidence="5 6" id="KW-0539">Nucleus</keyword>
<dbReference type="RefSeq" id="XP_022838616.1">
    <property type="nucleotide sequence ID" value="XM_022984896.1"/>
</dbReference>
<dbReference type="STRING" id="70448.A0A090LZE4"/>
<dbReference type="KEGG" id="ota:OT_ostta03g04980"/>
<comment type="similarity">
    <text evidence="6">Belongs to the BRE1 family.</text>
</comment>
<keyword evidence="3 6" id="KW-0863">Zinc-finger</keyword>
<feature type="region of interest" description="Disordered" evidence="8">
    <location>
        <begin position="272"/>
        <end position="298"/>
    </location>
</feature>
<accession>A0A090LZE4</accession>
<dbReference type="Gene3D" id="1.10.287.1490">
    <property type="match status" value="1"/>
</dbReference>
<protein>
    <recommendedName>
        <fullName evidence="6">E3 ubiquitin protein ligase</fullName>
        <ecNumber evidence="6">2.3.2.27</ecNumber>
    </recommendedName>
</protein>
<feature type="coiled-coil region" evidence="7">
    <location>
        <begin position="181"/>
        <end position="243"/>
    </location>
</feature>
<sequence length="751" mass="82121">MADPEGGTARAVLEFKNRQLAGQLETRRRETEDAERRLSRATGRGERYERVVGVVTNEWNSARAAIEALCARVGVRESAKASTEDASGGAGHGDAFIARLLKSAGETLVGVDGGAGGKRKRGDDDDAVKETVEELEDGASTFDDEEREALVRSLRDKADETKARLAAVIDVIDGKFANDVDAEAKKRIDALEASRMKLKRDYDALSHAYLRDSGKVKELQGELDELEVQLAVTRRRLAIAKANGGDDTGETIEGLPKMATAEDARAAGAQIEAKAAAGDKGGADTPGRPGTPAGAQVSSTELTKLKGDVAELEAKVKHNEKTINDLTKEKTDMAIKLRALGDGQNFGRSVETSPAYVALNARYESLKIENEKLNEDLRSMRRRMDGFMQESIRDRQAAERGEAAIKRLSSADARADELDARLTHVVKARDELEVRVRALSEKQDTSAAKEEQIKMLDIVQKENKVLKDENTRFKESYALFDQAKIDKAAAEARVKSLEQSATEKKTSKAADLEKEITALKEKLAAAEATAATANAALEEKQAEVMAFVEEIEAISGAYDEAQEQSNRLLGRIAKSEEAQNKAVSEKLVAQSAAKKFEDECERISETAAYYKRDLENAYARTQELEGQLAEATEAFTKMQQETSSNAEVTDRSKAQLSAMEKQIVDVRAKLNSSEQTVATLMQRSERELASLEAEKAARVKAESTAQALKKKCERLVREGGATDLQAVKSLLWYRIAINILFLHVKHANDAV</sequence>
<evidence type="ECO:0000256" key="6">
    <source>
        <dbReference type="RuleBase" id="RU365038"/>
    </source>
</evidence>
<dbReference type="InParanoid" id="A0A090LZE4"/>
<evidence type="ECO:0000256" key="7">
    <source>
        <dbReference type="SAM" id="Coils"/>
    </source>
</evidence>
<comment type="caution">
    <text evidence="9">The sequence shown here is derived from an EMBL/GenBank/DDBJ whole genome shotgun (WGS) entry which is preliminary data.</text>
</comment>
<dbReference type="GO" id="GO:0016567">
    <property type="term" value="P:protein ubiquitination"/>
    <property type="evidence" value="ECO:0007669"/>
    <property type="project" value="UniProtKB-UniRule"/>
</dbReference>
<feature type="coiled-coil region" evidence="7">
    <location>
        <begin position="614"/>
        <end position="718"/>
    </location>
</feature>
<keyword evidence="2 6" id="KW-0479">Metal-binding</keyword>
<feature type="region of interest" description="Disordered" evidence="8">
    <location>
        <begin position="23"/>
        <end position="43"/>
    </location>
</feature>
<keyword evidence="6" id="KW-0833">Ubl conjugation pathway</keyword>
<evidence type="ECO:0000256" key="1">
    <source>
        <dbReference type="ARBA" id="ARBA00004123"/>
    </source>
</evidence>
<proteinExistence type="inferred from homology"/>
<keyword evidence="6" id="KW-0808">Transferase</keyword>
<dbReference type="EMBL" id="CAID01000003">
    <property type="protein sequence ID" value="CEF97306.1"/>
    <property type="molecule type" value="Genomic_DNA"/>
</dbReference>
<keyword evidence="4 6" id="KW-0862">Zinc</keyword>
<dbReference type="GO" id="GO:0005634">
    <property type="term" value="C:nucleus"/>
    <property type="evidence" value="ECO:0007669"/>
    <property type="project" value="UniProtKB-SubCell"/>
</dbReference>
<dbReference type="PANTHER" id="PTHR23163:SF0">
    <property type="entry name" value="E3 UBIQUITIN-PROTEIN LIGASE BRE1"/>
    <property type="match status" value="1"/>
</dbReference>
<evidence type="ECO:0000256" key="2">
    <source>
        <dbReference type="ARBA" id="ARBA00022723"/>
    </source>
</evidence>
<keyword evidence="6" id="KW-0156">Chromatin regulator</keyword>
<evidence type="ECO:0000313" key="9">
    <source>
        <dbReference type="EMBL" id="CEF97306.1"/>
    </source>
</evidence>
<dbReference type="PANTHER" id="PTHR23163">
    <property type="entry name" value="RING FINGER PROTEIN-RELATED"/>
    <property type="match status" value="1"/>
</dbReference>
<dbReference type="Proteomes" id="UP000009170">
    <property type="component" value="Unassembled WGS sequence"/>
</dbReference>
<feature type="compositionally biased region" description="Basic and acidic residues" evidence="8">
    <location>
        <begin position="25"/>
        <end position="43"/>
    </location>
</feature>
<dbReference type="GO" id="GO:0033503">
    <property type="term" value="C:HULC complex"/>
    <property type="evidence" value="ECO:0007669"/>
    <property type="project" value="TreeGrafter"/>
</dbReference>
<comment type="subcellular location">
    <subcellularLocation>
        <location evidence="1 6">Nucleus</location>
    </subcellularLocation>
</comment>
<dbReference type="InterPro" id="IPR013956">
    <property type="entry name" value="E3_ubiquit_lig_Bre1"/>
</dbReference>
<dbReference type="EC" id="2.3.2.27" evidence="6"/>
<name>A0A090LZE4_OSTTA</name>
<keyword evidence="10" id="KW-1185">Reference proteome</keyword>
<feature type="coiled-coil region" evidence="7">
    <location>
        <begin position="449"/>
        <end position="578"/>
    </location>
</feature>
<evidence type="ECO:0000256" key="4">
    <source>
        <dbReference type="ARBA" id="ARBA00022833"/>
    </source>
</evidence>
<gene>
    <name evidence="9" type="ORF">OT_ostta03g04980</name>
</gene>
<evidence type="ECO:0000256" key="8">
    <source>
        <dbReference type="SAM" id="MobiDB-lite"/>
    </source>
</evidence>
<dbReference type="GO" id="GO:0006325">
    <property type="term" value="P:chromatin organization"/>
    <property type="evidence" value="ECO:0007669"/>
    <property type="project" value="UniProtKB-KW"/>
</dbReference>
<comment type="pathway">
    <text evidence="6">Protein modification; protein ubiquitination.</text>
</comment>
<dbReference type="GO" id="GO:0061630">
    <property type="term" value="F:ubiquitin protein ligase activity"/>
    <property type="evidence" value="ECO:0007669"/>
    <property type="project" value="UniProtKB-EC"/>
</dbReference>
<evidence type="ECO:0000313" key="10">
    <source>
        <dbReference type="Proteomes" id="UP000009170"/>
    </source>
</evidence>
<evidence type="ECO:0000256" key="5">
    <source>
        <dbReference type="ARBA" id="ARBA00023242"/>
    </source>
</evidence>
<dbReference type="GO" id="GO:0008270">
    <property type="term" value="F:zinc ion binding"/>
    <property type="evidence" value="ECO:0007669"/>
    <property type="project" value="UniProtKB-KW"/>
</dbReference>
<comment type="catalytic activity">
    <reaction evidence="6">
        <text>S-ubiquitinyl-[E2 ubiquitin-conjugating enzyme]-L-cysteine + [acceptor protein]-L-lysine = [E2 ubiquitin-conjugating enzyme]-L-cysteine + N(6)-ubiquitinyl-[acceptor protein]-L-lysine.</text>
        <dbReference type="EC" id="2.3.2.27"/>
    </reaction>
</comment>
<evidence type="ECO:0000256" key="3">
    <source>
        <dbReference type="ARBA" id="ARBA00022771"/>
    </source>
</evidence>
<dbReference type="UniPathway" id="UPA00143"/>
<feature type="coiled-coil region" evidence="7">
    <location>
        <begin position="356"/>
        <end position="390"/>
    </location>
</feature>
<organism evidence="9 10">
    <name type="scientific">Ostreococcus tauri</name>
    <name type="common">Marine green alga</name>
    <dbReference type="NCBI Taxonomy" id="70448"/>
    <lineage>
        <taxon>Eukaryota</taxon>
        <taxon>Viridiplantae</taxon>
        <taxon>Chlorophyta</taxon>
        <taxon>Mamiellophyceae</taxon>
        <taxon>Mamiellales</taxon>
        <taxon>Bathycoccaceae</taxon>
        <taxon>Ostreococcus</taxon>
    </lineage>
</organism>
<reference evidence="9 10" key="2">
    <citation type="journal article" date="2014" name="BMC Genomics">
        <title>An improved genome of the model marine alga Ostreococcus tauri unfolds by assessing Illumina de novo assemblies.</title>
        <authorList>
            <person name="Blanc-Mathieu R."/>
            <person name="Verhelst B."/>
            <person name="Derelle E."/>
            <person name="Rombauts S."/>
            <person name="Bouget F.Y."/>
            <person name="Carre I."/>
            <person name="Chateau A."/>
            <person name="Eyre-Walker A."/>
            <person name="Grimsley N."/>
            <person name="Moreau H."/>
            <person name="Piegu B."/>
            <person name="Rivals E."/>
            <person name="Schackwitz W."/>
            <person name="Van de Peer Y."/>
            <person name="Piganeau G."/>
        </authorList>
    </citation>
    <scope>NUCLEOTIDE SEQUENCE [LARGE SCALE GENOMIC DNA]</scope>
    <source>
        <strain evidence="10">OTTH 0595 / CCAP 157/2 / RCC745</strain>
    </source>
</reference>
<dbReference type="GeneID" id="9832831"/>
<dbReference type="AlphaFoldDB" id="A0A090LZE4"/>